<keyword evidence="3" id="KW-0862">Zinc</keyword>
<proteinExistence type="predicted"/>
<feature type="region of interest" description="Disordered" evidence="5">
    <location>
        <begin position="422"/>
        <end position="463"/>
    </location>
</feature>
<evidence type="ECO:0000256" key="6">
    <source>
        <dbReference type="SAM" id="Phobius"/>
    </source>
</evidence>
<keyword evidence="1" id="KW-0479">Metal-binding</keyword>
<keyword evidence="2 4" id="KW-0863">Zinc-finger</keyword>
<reference evidence="8 9" key="1">
    <citation type="journal article" date="2020" name="IScience">
        <title>Genome Sequencing of the Endangered Kingdonia uniflora (Circaeasteraceae, Ranunculales) Reveals Potential Mechanisms of Evolutionary Specialization.</title>
        <authorList>
            <person name="Sun Y."/>
            <person name="Deng T."/>
            <person name="Zhang A."/>
            <person name="Moore M.J."/>
            <person name="Landis J.B."/>
            <person name="Lin N."/>
            <person name="Zhang H."/>
            <person name="Zhang X."/>
            <person name="Huang J."/>
            <person name="Zhang X."/>
            <person name="Sun H."/>
            <person name="Wang H."/>
        </authorList>
    </citation>
    <scope>NUCLEOTIDE SEQUENCE [LARGE SCALE GENOMIC DNA]</scope>
    <source>
        <strain evidence="8">TB1705</strain>
        <tissue evidence="8">Leaf</tissue>
    </source>
</reference>
<dbReference type="Proteomes" id="UP000541444">
    <property type="component" value="Unassembled WGS sequence"/>
</dbReference>
<evidence type="ECO:0000256" key="2">
    <source>
        <dbReference type="ARBA" id="ARBA00022771"/>
    </source>
</evidence>
<protein>
    <recommendedName>
        <fullName evidence="7">RING-type domain-containing protein</fullName>
    </recommendedName>
</protein>
<feature type="domain" description="RING-type" evidence="7">
    <location>
        <begin position="374"/>
        <end position="415"/>
    </location>
</feature>
<dbReference type="SUPFAM" id="SSF57850">
    <property type="entry name" value="RING/U-box"/>
    <property type="match status" value="1"/>
</dbReference>
<accession>A0A7J7P0A5</accession>
<dbReference type="GO" id="GO:0061630">
    <property type="term" value="F:ubiquitin protein ligase activity"/>
    <property type="evidence" value="ECO:0007669"/>
    <property type="project" value="TreeGrafter"/>
</dbReference>
<name>A0A7J7P0A5_9MAGN</name>
<feature type="compositionally biased region" description="Polar residues" evidence="5">
    <location>
        <begin position="529"/>
        <end position="548"/>
    </location>
</feature>
<feature type="region of interest" description="Disordered" evidence="5">
    <location>
        <begin position="528"/>
        <end position="550"/>
    </location>
</feature>
<sequence>MDAESENLFRETSQSMEVSQIDQPETQCCVLCRRIISPDTEVHGLDSVEICGDCTFMFFEDLDATMQDSHRRRPSRGRRTNRYNTSESIEDLFSSQISQFINMVRQSEHNDSEHETQLINGDNATRLLQRTSSRTTPSGSRRWRRTVSDNESEGFDNWDSVFGDNDSIASFAGGYGTFHGESDTVSFSAYGGESDASVDGNGLLDREIVIQPDDGSYIDSDNTDIDPMHAGLHHWNSDEEDGEWEEANAEENTVETTEALDLLDDVFIRSPSENNNSPLNWLRELQSPENRSVIRLRFEENRRINFTNMEESPFMTNLGDYLDSRGFEQLLQQLAETESSRRGAPPAAASLINGSLPCVIMTKEHERHHGGLVCAVCKETISVGTEVNELPCTHFYHPSCILPWLSVRNSCPLCRFELPTDDNDYEEGKRNTTQVRTDPVDIEENDSPSVGDSFDDDNSEGAPETIDASIVRIEQGDSSSENCATGNSVRENGRGNWFFFAAAPIVSLVGIVLVLWFQNPLMEGRRTSSEQLGFTQQGHTSSCVSPMGQNQRENRNRRWWSFF</sequence>
<gene>
    <name evidence="8" type="ORF">GIB67_041985</name>
</gene>
<feature type="transmembrane region" description="Helical" evidence="6">
    <location>
        <begin position="497"/>
        <end position="517"/>
    </location>
</feature>
<evidence type="ECO:0000313" key="8">
    <source>
        <dbReference type="EMBL" id="KAF6172662.1"/>
    </source>
</evidence>
<dbReference type="InterPro" id="IPR013083">
    <property type="entry name" value="Znf_RING/FYVE/PHD"/>
</dbReference>
<dbReference type="GO" id="GO:0008270">
    <property type="term" value="F:zinc ion binding"/>
    <property type="evidence" value="ECO:0007669"/>
    <property type="project" value="UniProtKB-KW"/>
</dbReference>
<dbReference type="OrthoDB" id="21204at2759"/>
<evidence type="ECO:0000256" key="1">
    <source>
        <dbReference type="ARBA" id="ARBA00022723"/>
    </source>
</evidence>
<dbReference type="PANTHER" id="PTHR15710">
    <property type="entry name" value="E3 UBIQUITIN-PROTEIN LIGASE PRAJA"/>
    <property type="match status" value="1"/>
</dbReference>
<evidence type="ECO:0000256" key="5">
    <source>
        <dbReference type="SAM" id="MobiDB-lite"/>
    </source>
</evidence>
<dbReference type="PANTHER" id="PTHR15710:SF242">
    <property type="entry name" value="OS06G0633500 PROTEIN"/>
    <property type="match status" value="1"/>
</dbReference>
<dbReference type="SMART" id="SM00184">
    <property type="entry name" value="RING"/>
    <property type="match status" value="1"/>
</dbReference>
<keyword evidence="6" id="KW-0472">Membrane</keyword>
<evidence type="ECO:0000256" key="3">
    <source>
        <dbReference type="ARBA" id="ARBA00022833"/>
    </source>
</evidence>
<dbReference type="PROSITE" id="PS50089">
    <property type="entry name" value="ZF_RING_2"/>
    <property type="match status" value="1"/>
</dbReference>
<keyword evidence="6" id="KW-0812">Transmembrane</keyword>
<dbReference type="Pfam" id="PF13639">
    <property type="entry name" value="zf-RING_2"/>
    <property type="match status" value="1"/>
</dbReference>
<dbReference type="AlphaFoldDB" id="A0A7J7P0A5"/>
<keyword evidence="6" id="KW-1133">Transmembrane helix</keyword>
<dbReference type="GO" id="GO:0005737">
    <property type="term" value="C:cytoplasm"/>
    <property type="evidence" value="ECO:0007669"/>
    <property type="project" value="TreeGrafter"/>
</dbReference>
<evidence type="ECO:0000313" key="9">
    <source>
        <dbReference type="Proteomes" id="UP000541444"/>
    </source>
</evidence>
<dbReference type="InterPro" id="IPR001841">
    <property type="entry name" value="Znf_RING"/>
</dbReference>
<dbReference type="GO" id="GO:0016567">
    <property type="term" value="P:protein ubiquitination"/>
    <property type="evidence" value="ECO:0007669"/>
    <property type="project" value="TreeGrafter"/>
</dbReference>
<comment type="caution">
    <text evidence="8">The sequence shown here is derived from an EMBL/GenBank/DDBJ whole genome shotgun (WGS) entry which is preliminary data.</text>
</comment>
<organism evidence="8 9">
    <name type="scientific">Kingdonia uniflora</name>
    <dbReference type="NCBI Taxonomy" id="39325"/>
    <lineage>
        <taxon>Eukaryota</taxon>
        <taxon>Viridiplantae</taxon>
        <taxon>Streptophyta</taxon>
        <taxon>Embryophyta</taxon>
        <taxon>Tracheophyta</taxon>
        <taxon>Spermatophyta</taxon>
        <taxon>Magnoliopsida</taxon>
        <taxon>Ranunculales</taxon>
        <taxon>Circaeasteraceae</taxon>
        <taxon>Kingdonia</taxon>
    </lineage>
</organism>
<keyword evidence="9" id="KW-1185">Reference proteome</keyword>
<evidence type="ECO:0000259" key="7">
    <source>
        <dbReference type="PROSITE" id="PS50089"/>
    </source>
</evidence>
<dbReference type="EMBL" id="JACGCM010000412">
    <property type="protein sequence ID" value="KAF6172662.1"/>
    <property type="molecule type" value="Genomic_DNA"/>
</dbReference>
<evidence type="ECO:0000256" key="4">
    <source>
        <dbReference type="PROSITE-ProRule" id="PRU00175"/>
    </source>
</evidence>
<dbReference type="Gene3D" id="3.30.40.10">
    <property type="entry name" value="Zinc/RING finger domain, C3HC4 (zinc finger)"/>
    <property type="match status" value="1"/>
</dbReference>